<evidence type="ECO:0000256" key="1">
    <source>
        <dbReference type="SAM" id="Phobius"/>
    </source>
</evidence>
<gene>
    <name evidence="2" type="ORF">AOXY_G34321</name>
</gene>
<evidence type="ECO:0008006" key="4">
    <source>
        <dbReference type="Google" id="ProtNLM"/>
    </source>
</evidence>
<organism evidence="2 3">
    <name type="scientific">Acipenser oxyrinchus oxyrinchus</name>
    <dbReference type="NCBI Taxonomy" id="40147"/>
    <lineage>
        <taxon>Eukaryota</taxon>
        <taxon>Metazoa</taxon>
        <taxon>Chordata</taxon>
        <taxon>Craniata</taxon>
        <taxon>Vertebrata</taxon>
        <taxon>Euteleostomi</taxon>
        <taxon>Actinopterygii</taxon>
        <taxon>Chondrostei</taxon>
        <taxon>Acipenseriformes</taxon>
        <taxon>Acipenseridae</taxon>
        <taxon>Acipenser</taxon>
    </lineage>
</organism>
<dbReference type="PANTHER" id="PTHR45638">
    <property type="entry name" value="CYCLIC NUCLEOTIDE-GATED CATION CHANNEL SUBUNIT A"/>
    <property type="match status" value="1"/>
</dbReference>
<dbReference type="Proteomes" id="UP001230051">
    <property type="component" value="Unassembled WGS sequence"/>
</dbReference>
<feature type="transmembrane region" description="Helical" evidence="1">
    <location>
        <begin position="70"/>
        <end position="88"/>
    </location>
</feature>
<protein>
    <recommendedName>
        <fullName evidence="4">Ion transport domain-containing protein</fullName>
    </recommendedName>
</protein>
<sequence length="105" mass="12138">MGFEELYDIEEEEVEVVRDEDPGLPVFSPKTRMIRLWELFVATASFVCVLLTIFQVSFDTAEPAILGFKYFLDAIYILNIISRFYIGFESQGVVIMDKKQLRNAT</sequence>
<accession>A0AAD8CFS2</accession>
<evidence type="ECO:0000313" key="2">
    <source>
        <dbReference type="EMBL" id="KAK1150415.1"/>
    </source>
</evidence>
<keyword evidence="1" id="KW-0472">Membrane</keyword>
<keyword evidence="3" id="KW-1185">Reference proteome</keyword>
<dbReference type="GO" id="GO:0005249">
    <property type="term" value="F:voltage-gated potassium channel activity"/>
    <property type="evidence" value="ECO:0007669"/>
    <property type="project" value="TreeGrafter"/>
</dbReference>
<dbReference type="AlphaFoldDB" id="A0AAD8CFS2"/>
<keyword evidence="1" id="KW-1133">Transmembrane helix</keyword>
<dbReference type="InterPro" id="IPR050866">
    <property type="entry name" value="CNG_cation_channel"/>
</dbReference>
<evidence type="ECO:0000313" key="3">
    <source>
        <dbReference type="Proteomes" id="UP001230051"/>
    </source>
</evidence>
<feature type="transmembrane region" description="Helical" evidence="1">
    <location>
        <begin position="36"/>
        <end position="58"/>
    </location>
</feature>
<dbReference type="GO" id="GO:0044877">
    <property type="term" value="F:protein-containing complex binding"/>
    <property type="evidence" value="ECO:0007669"/>
    <property type="project" value="TreeGrafter"/>
</dbReference>
<dbReference type="GO" id="GO:0005221">
    <property type="term" value="F:intracellularly cyclic nucleotide-activated monoatomic cation channel activity"/>
    <property type="evidence" value="ECO:0007669"/>
    <property type="project" value="InterPro"/>
</dbReference>
<proteinExistence type="predicted"/>
<comment type="caution">
    <text evidence="2">The sequence shown here is derived from an EMBL/GenBank/DDBJ whole genome shotgun (WGS) entry which is preliminary data.</text>
</comment>
<keyword evidence="1" id="KW-0812">Transmembrane</keyword>
<dbReference type="EMBL" id="JAGXEW010000063">
    <property type="protein sequence ID" value="KAK1150415.1"/>
    <property type="molecule type" value="Genomic_DNA"/>
</dbReference>
<reference evidence="2" key="1">
    <citation type="submission" date="2022-02" db="EMBL/GenBank/DDBJ databases">
        <title>Atlantic sturgeon de novo genome assembly.</title>
        <authorList>
            <person name="Stock M."/>
            <person name="Klopp C."/>
            <person name="Guiguen Y."/>
            <person name="Cabau C."/>
            <person name="Parinello H."/>
            <person name="Santidrian Yebra-Pimentel E."/>
            <person name="Kuhl H."/>
            <person name="Dirks R.P."/>
            <person name="Guessner J."/>
            <person name="Wuertz S."/>
            <person name="Du K."/>
            <person name="Schartl M."/>
        </authorList>
    </citation>
    <scope>NUCLEOTIDE SEQUENCE</scope>
    <source>
        <strain evidence="2">STURGEONOMICS-FGT-2020</strain>
        <tissue evidence="2">Whole blood</tissue>
    </source>
</reference>
<name>A0AAD8CFS2_ACIOX</name>
<dbReference type="PANTHER" id="PTHR45638:SF19">
    <property type="entry name" value="CYCLIC NUCLEOTIDE-BINDING DOMAIN-CONTAINING PROTEIN"/>
    <property type="match status" value="1"/>
</dbReference>